<dbReference type="InParanoid" id="A0A1X7VFS0"/>
<evidence type="ECO:0000256" key="1">
    <source>
        <dbReference type="SAM" id="MobiDB-lite"/>
    </source>
</evidence>
<sequence>MMVERAQTSKCKSASSMPSSILGQGS</sequence>
<dbReference type="AlphaFoldDB" id="A0A1X7VFS0"/>
<name>A0A1X7VFS0_AMPQE</name>
<evidence type="ECO:0000313" key="2">
    <source>
        <dbReference type="EnsemblMetazoa" id="Aqu2.1.39125_001"/>
    </source>
</evidence>
<dbReference type="EnsemblMetazoa" id="Aqu2.1.39125_001">
    <property type="protein sequence ID" value="Aqu2.1.39125_001"/>
    <property type="gene ID" value="Aqu2.1.39125"/>
</dbReference>
<protein>
    <submittedName>
        <fullName evidence="2">Uncharacterized protein</fullName>
    </submittedName>
</protein>
<proteinExistence type="predicted"/>
<reference evidence="2" key="1">
    <citation type="submission" date="2017-05" db="UniProtKB">
        <authorList>
            <consortium name="EnsemblMetazoa"/>
        </authorList>
    </citation>
    <scope>IDENTIFICATION</scope>
</reference>
<accession>A0A1X7VFS0</accession>
<feature type="compositionally biased region" description="Low complexity" evidence="1">
    <location>
        <begin position="9"/>
        <end position="20"/>
    </location>
</feature>
<organism evidence="2">
    <name type="scientific">Amphimedon queenslandica</name>
    <name type="common">Sponge</name>
    <dbReference type="NCBI Taxonomy" id="400682"/>
    <lineage>
        <taxon>Eukaryota</taxon>
        <taxon>Metazoa</taxon>
        <taxon>Porifera</taxon>
        <taxon>Demospongiae</taxon>
        <taxon>Heteroscleromorpha</taxon>
        <taxon>Haplosclerida</taxon>
        <taxon>Niphatidae</taxon>
        <taxon>Amphimedon</taxon>
    </lineage>
</organism>
<feature type="region of interest" description="Disordered" evidence="1">
    <location>
        <begin position="1"/>
        <end position="26"/>
    </location>
</feature>